<keyword evidence="1" id="KW-1133">Transmembrane helix</keyword>
<reference evidence="3" key="1">
    <citation type="submission" date="2016-10" db="EMBL/GenBank/DDBJ databases">
        <authorList>
            <person name="Varghese N."/>
            <person name="Submissions S."/>
        </authorList>
    </citation>
    <scope>NUCLEOTIDE SEQUENCE [LARGE SCALE GENOMIC DNA]</scope>
    <source>
        <strain evidence="3">DSM 25730</strain>
    </source>
</reference>
<dbReference type="AlphaFoldDB" id="A0A1I1NIB7"/>
<evidence type="ECO:0000256" key="1">
    <source>
        <dbReference type="SAM" id="Phobius"/>
    </source>
</evidence>
<keyword evidence="1" id="KW-0472">Membrane</keyword>
<dbReference type="Proteomes" id="UP000199439">
    <property type="component" value="Unassembled WGS sequence"/>
</dbReference>
<keyword evidence="3" id="KW-1185">Reference proteome</keyword>
<proteinExistence type="predicted"/>
<dbReference type="STRING" id="870482.SAMN04487987_102306"/>
<accession>A0A1I1NIB7</accession>
<evidence type="ECO:0000313" key="3">
    <source>
        <dbReference type="Proteomes" id="UP000199439"/>
    </source>
</evidence>
<dbReference type="EMBL" id="FOMI01000002">
    <property type="protein sequence ID" value="SFC97012.1"/>
    <property type="molecule type" value="Genomic_DNA"/>
</dbReference>
<gene>
    <name evidence="2" type="ORF">SAMN04487987_102306</name>
</gene>
<dbReference type="OrthoDB" id="1376579at2"/>
<feature type="transmembrane region" description="Helical" evidence="1">
    <location>
        <begin position="12"/>
        <end position="34"/>
    </location>
</feature>
<evidence type="ECO:0000313" key="2">
    <source>
        <dbReference type="EMBL" id="SFC97012.1"/>
    </source>
</evidence>
<dbReference type="RefSeq" id="WP_092849492.1">
    <property type="nucleotide sequence ID" value="NZ_FOMI01000002.1"/>
</dbReference>
<feature type="transmembrane region" description="Helical" evidence="1">
    <location>
        <begin position="46"/>
        <end position="66"/>
    </location>
</feature>
<name>A0A1I1NIB7_9FLAO</name>
<sequence length="67" mass="7318">MTNLILEGDAIGWYIILLITLPFGIPVLLIILALAIRTKRKKASNIILILTAIYAIVGLGYCGSLMF</sequence>
<keyword evidence="1" id="KW-0812">Transmembrane</keyword>
<organism evidence="2 3">
    <name type="scientific">Algibacter pectinivorans</name>
    <dbReference type="NCBI Taxonomy" id="870482"/>
    <lineage>
        <taxon>Bacteria</taxon>
        <taxon>Pseudomonadati</taxon>
        <taxon>Bacteroidota</taxon>
        <taxon>Flavobacteriia</taxon>
        <taxon>Flavobacteriales</taxon>
        <taxon>Flavobacteriaceae</taxon>
        <taxon>Algibacter</taxon>
    </lineage>
</organism>
<protein>
    <submittedName>
        <fullName evidence="2">Uncharacterized protein</fullName>
    </submittedName>
</protein>